<gene>
    <name evidence="2" type="ordered locus">cgR_p0022</name>
</gene>
<protein>
    <submittedName>
        <fullName evidence="2">Uncharacterized protein</fullName>
    </submittedName>
</protein>
<evidence type="ECO:0000313" key="2">
    <source>
        <dbReference type="EMBL" id="BAF56035.1"/>
    </source>
</evidence>
<dbReference type="RefSeq" id="WP_011898190.1">
    <property type="nucleotide sequence ID" value="NC_009343.1"/>
</dbReference>
<dbReference type="AlphaFoldDB" id="A0AB72VF59"/>
<sequence>MSAQFPDRPTGSWAPGLQSDLSLVAMWAFGLEAFVRGIDYATNDRDDVTQPLSVVEAALPLPIWGAIILVGATLFLGGVIFKKHNPIIAGSLILMATYMALAVGLFMRMVERGWPWDGFRSPLLFVAVATLYGLYAFSAYLKKSSEHAENRMRNGEAWS</sequence>
<dbReference type="EMBL" id="AP009045">
    <property type="protein sequence ID" value="BAF56035.1"/>
    <property type="molecule type" value="Genomic_DNA"/>
</dbReference>
<reference evidence="2" key="1">
    <citation type="journal article" date="2007" name="Microbiology">
        <title>Comparative analysis of the Corynebacterium glutamicum group and complete genome sequence of strain R.</title>
        <authorList>
            <person name="Yukawa H."/>
            <person name="Omumasaba C.A."/>
            <person name="Nonaka H."/>
            <person name="Kos P."/>
            <person name="Okai N."/>
            <person name="Suzuki N."/>
            <person name="Suda M."/>
            <person name="Tsuge Y."/>
            <person name="Watanabe J."/>
            <person name="Ikeda Y."/>
            <person name="Vertes A.A."/>
            <person name="Inui M."/>
        </authorList>
    </citation>
    <scope>NUCLEOTIDE SEQUENCE</scope>
    <source>
        <strain evidence="2">R</strain>
        <plasmid evidence="2">pCGR1</plasmid>
    </source>
</reference>
<feature type="transmembrane region" description="Helical" evidence="1">
    <location>
        <begin position="122"/>
        <end position="141"/>
    </location>
</feature>
<geneLocation type="plasmid" evidence="2">
    <name>pCGR1</name>
</geneLocation>
<keyword evidence="1" id="KW-1133">Transmembrane helix</keyword>
<keyword evidence="2" id="KW-0614">Plasmid</keyword>
<feature type="transmembrane region" description="Helical" evidence="1">
    <location>
        <begin position="88"/>
        <end position="110"/>
    </location>
</feature>
<keyword evidence="1" id="KW-0812">Transmembrane</keyword>
<keyword evidence="1" id="KW-0472">Membrane</keyword>
<organism evidence="2">
    <name type="scientific">Corynebacterium glutamicum (strain R)</name>
    <dbReference type="NCBI Taxonomy" id="340322"/>
    <lineage>
        <taxon>Bacteria</taxon>
        <taxon>Bacillati</taxon>
        <taxon>Actinomycetota</taxon>
        <taxon>Actinomycetes</taxon>
        <taxon>Mycobacteriales</taxon>
        <taxon>Corynebacteriaceae</taxon>
        <taxon>Corynebacterium</taxon>
    </lineage>
</organism>
<proteinExistence type="predicted"/>
<dbReference type="Proteomes" id="UP000006698">
    <property type="component" value="Plasmid pCGR1"/>
</dbReference>
<feature type="transmembrane region" description="Helical" evidence="1">
    <location>
        <begin position="61"/>
        <end position="81"/>
    </location>
</feature>
<dbReference type="KEGG" id="cgt:cgR_p0022"/>
<name>A0AB72VF59_CORGB</name>
<accession>A0AB72VF59</accession>
<evidence type="ECO:0000256" key="1">
    <source>
        <dbReference type="SAM" id="Phobius"/>
    </source>
</evidence>